<protein>
    <submittedName>
        <fullName evidence="6">Putative CAMK family protein kinase</fullName>
    </submittedName>
</protein>
<organism evidence="6 7">
    <name type="scientific">Streblomastix strix</name>
    <dbReference type="NCBI Taxonomy" id="222440"/>
    <lineage>
        <taxon>Eukaryota</taxon>
        <taxon>Metamonada</taxon>
        <taxon>Preaxostyla</taxon>
        <taxon>Oxymonadida</taxon>
        <taxon>Streblomastigidae</taxon>
        <taxon>Streblomastix</taxon>
    </lineage>
</organism>
<dbReference type="InterPro" id="IPR017441">
    <property type="entry name" value="Protein_kinase_ATP_BS"/>
</dbReference>
<accession>A0A5J4UTY3</accession>
<dbReference type="InterPro" id="IPR011009">
    <property type="entry name" value="Kinase-like_dom_sf"/>
</dbReference>
<keyword evidence="1 3" id="KW-0547">Nucleotide-binding</keyword>
<feature type="binding site" evidence="3">
    <location>
        <position position="46"/>
    </location>
    <ligand>
        <name>ATP</name>
        <dbReference type="ChEBI" id="CHEBI:30616"/>
    </ligand>
</feature>
<comment type="caution">
    <text evidence="6">The sequence shown here is derived from an EMBL/GenBank/DDBJ whole genome shotgun (WGS) entry which is preliminary data.</text>
</comment>
<dbReference type="SUPFAM" id="SSF56112">
    <property type="entry name" value="Protein kinase-like (PK-like)"/>
    <property type="match status" value="1"/>
</dbReference>
<keyword evidence="2 3" id="KW-0067">ATP-binding</keyword>
<dbReference type="Gene3D" id="1.10.510.10">
    <property type="entry name" value="Transferase(Phosphotransferase) domain 1"/>
    <property type="match status" value="1"/>
</dbReference>
<dbReference type="OrthoDB" id="6513151at2759"/>
<dbReference type="PROSITE" id="PS00108">
    <property type="entry name" value="PROTEIN_KINASE_ST"/>
    <property type="match status" value="1"/>
</dbReference>
<keyword evidence="6" id="KW-0418">Kinase</keyword>
<dbReference type="SMART" id="SM00220">
    <property type="entry name" value="S_TKc"/>
    <property type="match status" value="1"/>
</dbReference>
<dbReference type="EMBL" id="SNRW01012403">
    <property type="protein sequence ID" value="KAA6373869.1"/>
    <property type="molecule type" value="Genomic_DNA"/>
</dbReference>
<reference evidence="6 7" key="1">
    <citation type="submission" date="2019-03" db="EMBL/GenBank/DDBJ databases">
        <title>Single cell metagenomics reveals metabolic interactions within the superorganism composed of flagellate Streblomastix strix and complex community of Bacteroidetes bacteria on its surface.</title>
        <authorList>
            <person name="Treitli S.C."/>
            <person name="Kolisko M."/>
            <person name="Husnik F."/>
            <person name="Keeling P."/>
            <person name="Hampl V."/>
        </authorList>
    </citation>
    <scope>NUCLEOTIDE SEQUENCE [LARGE SCALE GENOMIC DNA]</scope>
    <source>
        <strain evidence="6">ST1C</strain>
    </source>
</reference>
<dbReference type="AlphaFoldDB" id="A0A5J4UTY3"/>
<dbReference type="PROSITE" id="PS00107">
    <property type="entry name" value="PROTEIN_KINASE_ATP"/>
    <property type="match status" value="1"/>
</dbReference>
<dbReference type="PANTHER" id="PTHR24348">
    <property type="entry name" value="SERINE/THREONINE-PROTEIN KINASE UNC-51-RELATED"/>
    <property type="match status" value="1"/>
</dbReference>
<evidence type="ECO:0000313" key="6">
    <source>
        <dbReference type="EMBL" id="KAA6373869.1"/>
    </source>
</evidence>
<feature type="domain" description="Protein kinase" evidence="5">
    <location>
        <begin position="16"/>
        <end position="278"/>
    </location>
</feature>
<evidence type="ECO:0000256" key="3">
    <source>
        <dbReference type="PROSITE-ProRule" id="PRU10141"/>
    </source>
</evidence>
<keyword evidence="4" id="KW-0723">Serine/threonine-protein kinase</keyword>
<dbReference type="GO" id="GO:0010506">
    <property type="term" value="P:regulation of autophagy"/>
    <property type="evidence" value="ECO:0007669"/>
    <property type="project" value="InterPro"/>
</dbReference>
<dbReference type="Pfam" id="PF00069">
    <property type="entry name" value="Pkinase"/>
    <property type="match status" value="1"/>
</dbReference>
<dbReference type="PROSITE" id="PS50011">
    <property type="entry name" value="PROTEIN_KINASE_DOM"/>
    <property type="match status" value="1"/>
</dbReference>
<evidence type="ECO:0000313" key="7">
    <source>
        <dbReference type="Proteomes" id="UP000324800"/>
    </source>
</evidence>
<proteinExistence type="inferred from homology"/>
<name>A0A5J4UTY3_9EUKA</name>
<dbReference type="GO" id="GO:0004674">
    <property type="term" value="F:protein serine/threonine kinase activity"/>
    <property type="evidence" value="ECO:0007669"/>
    <property type="project" value="UniProtKB-KW"/>
</dbReference>
<evidence type="ECO:0000259" key="5">
    <source>
        <dbReference type="PROSITE" id="PS50011"/>
    </source>
</evidence>
<dbReference type="Proteomes" id="UP000324800">
    <property type="component" value="Unassembled WGS sequence"/>
</dbReference>
<dbReference type="GO" id="GO:0005737">
    <property type="term" value="C:cytoplasm"/>
    <property type="evidence" value="ECO:0007669"/>
    <property type="project" value="TreeGrafter"/>
</dbReference>
<dbReference type="CDD" id="cd14014">
    <property type="entry name" value="STKc_PknB_like"/>
    <property type="match status" value="1"/>
</dbReference>
<gene>
    <name evidence="6" type="ORF">EZS28_030605</name>
</gene>
<evidence type="ECO:0000256" key="4">
    <source>
        <dbReference type="RuleBase" id="RU000304"/>
    </source>
</evidence>
<evidence type="ECO:0000256" key="2">
    <source>
        <dbReference type="ARBA" id="ARBA00022840"/>
    </source>
</evidence>
<sequence length="298" mass="34222">MEFQQQGEQLLKEQGFQIIKQIGRGAFGQVLLVYNPDPEIGFVAAKVMKNENFDNNEWNIAGNLSKDPALMSPFIIRFIAAKQFDKYQMTILLMEFANMGTLFDLIRTRKDIPIPMIRVILRQILEGLCFIHSKGIIHRDIKGGNILMHSLPGSGKVILKIADFGEVKQIQNSSQILMTVSTRGTSPYMAPELYLLIGKANVKVDVWSLGMLIYQIVTHSFPFNPNIEFEIEQFLRNRTLRRPSSIRDSILWDLIEKMLNFDPKTRISAANALIHPFFTKEEINKYLNSIQILNSYFH</sequence>
<dbReference type="InterPro" id="IPR045269">
    <property type="entry name" value="Atg1-like"/>
</dbReference>
<dbReference type="InterPro" id="IPR000719">
    <property type="entry name" value="Prot_kinase_dom"/>
</dbReference>
<comment type="similarity">
    <text evidence="4">Belongs to the protein kinase superfamily.</text>
</comment>
<keyword evidence="6" id="KW-0808">Transferase</keyword>
<dbReference type="GO" id="GO:0005524">
    <property type="term" value="F:ATP binding"/>
    <property type="evidence" value="ECO:0007669"/>
    <property type="project" value="UniProtKB-UniRule"/>
</dbReference>
<evidence type="ECO:0000256" key="1">
    <source>
        <dbReference type="ARBA" id="ARBA00022741"/>
    </source>
</evidence>
<dbReference type="InterPro" id="IPR008271">
    <property type="entry name" value="Ser/Thr_kinase_AS"/>
</dbReference>